<evidence type="ECO:0000313" key="3">
    <source>
        <dbReference type="Proteomes" id="UP000606194"/>
    </source>
</evidence>
<reference evidence="2" key="1">
    <citation type="journal article" date="2014" name="Int. J. Syst. Evol. Microbiol.">
        <title>Complete genome sequence of Corynebacterium casei LMG S-19264T (=DSM 44701T), isolated from a smear-ripened cheese.</title>
        <authorList>
            <consortium name="US DOE Joint Genome Institute (JGI-PGF)"/>
            <person name="Walter F."/>
            <person name="Albersmeier A."/>
            <person name="Kalinowski J."/>
            <person name="Ruckert C."/>
        </authorList>
    </citation>
    <scope>NUCLEOTIDE SEQUENCE</scope>
    <source>
        <strain evidence="2">JCM 4386</strain>
    </source>
</reference>
<dbReference type="Proteomes" id="UP000606194">
    <property type="component" value="Unassembled WGS sequence"/>
</dbReference>
<accession>A0A918GF42</accession>
<evidence type="ECO:0000256" key="1">
    <source>
        <dbReference type="SAM" id="Phobius"/>
    </source>
</evidence>
<protein>
    <submittedName>
        <fullName evidence="2">Uncharacterized protein</fullName>
    </submittedName>
</protein>
<proteinExistence type="predicted"/>
<keyword evidence="1" id="KW-0472">Membrane</keyword>
<name>A0A918GF42_9ACTN</name>
<dbReference type="AlphaFoldDB" id="A0A918GF42"/>
<organism evidence="2 3">
    <name type="scientific">Streptomyces humidus</name>
    <dbReference type="NCBI Taxonomy" id="52259"/>
    <lineage>
        <taxon>Bacteria</taxon>
        <taxon>Bacillati</taxon>
        <taxon>Actinomycetota</taxon>
        <taxon>Actinomycetes</taxon>
        <taxon>Kitasatosporales</taxon>
        <taxon>Streptomycetaceae</taxon>
        <taxon>Streptomyces</taxon>
    </lineage>
</organism>
<keyword evidence="3" id="KW-1185">Reference proteome</keyword>
<comment type="caution">
    <text evidence="2">The sequence shown here is derived from an EMBL/GenBank/DDBJ whole genome shotgun (WGS) entry which is preliminary data.</text>
</comment>
<keyword evidence="1" id="KW-1133">Transmembrane helix</keyword>
<keyword evidence="1" id="KW-0812">Transmembrane</keyword>
<evidence type="ECO:0000313" key="2">
    <source>
        <dbReference type="EMBL" id="GGS32299.1"/>
    </source>
</evidence>
<feature type="transmembrane region" description="Helical" evidence="1">
    <location>
        <begin position="21"/>
        <end position="44"/>
    </location>
</feature>
<gene>
    <name evidence="2" type="ORF">GCM10010269_83160</name>
</gene>
<reference evidence="2" key="2">
    <citation type="submission" date="2020-09" db="EMBL/GenBank/DDBJ databases">
        <authorList>
            <person name="Sun Q."/>
            <person name="Ohkuma M."/>
        </authorList>
    </citation>
    <scope>NUCLEOTIDE SEQUENCE</scope>
    <source>
        <strain evidence="2">JCM 4386</strain>
    </source>
</reference>
<dbReference type="EMBL" id="BMTL01000084">
    <property type="protein sequence ID" value="GGS32299.1"/>
    <property type="molecule type" value="Genomic_DNA"/>
</dbReference>
<sequence>MQSLHGRGRVVMARLERAMTTGCLTVLVVLIVVLSTVLGMLWYWSRHTDKVNAEHRQQALLALDDQLRRTKNETIRALGNEGSADPDALTAVIHQHTGAPVISYDAFRHTFRARVVKRVEYESRSLFGISQGVIGRCLEYTYAPAKGHGWTSTISVVKYDTCGPSVSIGSGARTAGQRVAALEASELNLTGVRRALAPYRRFLTVSAVTRTGSTVTVSVVVSEETTRQCYRITRNGSQVFSVPVQTCQD</sequence>